<sequence>MKLCFFSVRKWVSVFCLPFLRADRILQSVDPHTDPYTYPALGVSYCPVRRWWAASWNRKTSFFSAPKLGFDCAREAALACRKECDNGCLREPMPGRNPHDIVPPTAGALSAEDDSLTVAAGGGGWSGRKGAA</sequence>
<proteinExistence type="predicted"/>
<dbReference type="Gene3D" id="1.20.5.2050">
    <property type="match status" value="1"/>
</dbReference>
<gene>
    <name evidence="2" type="ORF">Cvel_11884</name>
</gene>
<reference evidence="2" key="1">
    <citation type="submission" date="2014-11" db="EMBL/GenBank/DDBJ databases">
        <authorList>
            <person name="Otto D Thomas"/>
            <person name="Naeem Raeece"/>
        </authorList>
    </citation>
    <scope>NUCLEOTIDE SEQUENCE</scope>
</reference>
<dbReference type="VEuPathDB" id="CryptoDB:Cvel_11884"/>
<feature type="chain" id="PRO_5005192253" evidence="1">
    <location>
        <begin position="23"/>
        <end position="132"/>
    </location>
</feature>
<organism evidence="2">
    <name type="scientific">Chromera velia CCMP2878</name>
    <dbReference type="NCBI Taxonomy" id="1169474"/>
    <lineage>
        <taxon>Eukaryota</taxon>
        <taxon>Sar</taxon>
        <taxon>Alveolata</taxon>
        <taxon>Colpodellida</taxon>
        <taxon>Chromeraceae</taxon>
        <taxon>Chromera</taxon>
    </lineage>
</organism>
<accession>A0A0G4I880</accession>
<protein>
    <submittedName>
        <fullName evidence="2">Uncharacterized protein</fullName>
    </submittedName>
</protein>
<evidence type="ECO:0000256" key="1">
    <source>
        <dbReference type="SAM" id="SignalP"/>
    </source>
</evidence>
<name>A0A0G4I880_9ALVE</name>
<dbReference type="EMBL" id="CDMZ01005632">
    <property type="protein sequence ID" value="CEM53327.1"/>
    <property type="molecule type" value="Genomic_DNA"/>
</dbReference>
<evidence type="ECO:0000313" key="2">
    <source>
        <dbReference type="EMBL" id="CEM53327.1"/>
    </source>
</evidence>
<keyword evidence="1" id="KW-0732">Signal</keyword>
<dbReference type="AlphaFoldDB" id="A0A0G4I880"/>
<feature type="signal peptide" evidence="1">
    <location>
        <begin position="1"/>
        <end position="22"/>
    </location>
</feature>